<dbReference type="Pfam" id="PF07575">
    <property type="entry name" value="Nucleopor_Nup85"/>
    <property type="match status" value="1"/>
</dbReference>
<keyword evidence="9" id="KW-0472">Membrane</keyword>
<keyword evidence="8 9" id="KW-0539">Nucleus</keyword>
<evidence type="ECO:0000313" key="11">
    <source>
        <dbReference type="RefSeq" id="XP_020106101.1"/>
    </source>
</evidence>
<evidence type="ECO:0000256" key="8">
    <source>
        <dbReference type="ARBA" id="ARBA00023242"/>
    </source>
</evidence>
<reference evidence="11" key="2">
    <citation type="submission" date="2025-08" db="UniProtKB">
        <authorList>
            <consortium name="RefSeq"/>
        </authorList>
    </citation>
    <scope>IDENTIFICATION</scope>
    <source>
        <tissue evidence="11">Leaf</tissue>
    </source>
</reference>
<dbReference type="InterPro" id="IPR011502">
    <property type="entry name" value="Nucleoporin_Nup85"/>
</dbReference>
<evidence type="ECO:0000256" key="3">
    <source>
        <dbReference type="ARBA" id="ARBA00022448"/>
    </source>
</evidence>
<evidence type="ECO:0000256" key="6">
    <source>
        <dbReference type="ARBA" id="ARBA00023010"/>
    </source>
</evidence>
<evidence type="ECO:0000256" key="1">
    <source>
        <dbReference type="ARBA" id="ARBA00004567"/>
    </source>
</evidence>
<dbReference type="PANTHER" id="PTHR13373">
    <property type="entry name" value="FROUNT PROTEIN-RELATED"/>
    <property type="match status" value="1"/>
</dbReference>
<dbReference type="GeneID" id="109722445"/>
<comment type="subunit">
    <text evidence="9">Component of the nuclear pore complex (NPC).</text>
</comment>
<evidence type="ECO:0000256" key="5">
    <source>
        <dbReference type="ARBA" id="ARBA00022927"/>
    </source>
</evidence>
<protein>
    <recommendedName>
        <fullName evidence="9">Nuclear pore complex protein Nup85</fullName>
    </recommendedName>
</protein>
<evidence type="ECO:0000256" key="7">
    <source>
        <dbReference type="ARBA" id="ARBA00023132"/>
    </source>
</evidence>
<dbReference type="RefSeq" id="XP_020106101.1">
    <property type="nucleotide sequence ID" value="XM_020250512.1"/>
</dbReference>
<dbReference type="GO" id="GO:0045893">
    <property type="term" value="P:positive regulation of DNA-templated transcription"/>
    <property type="evidence" value="ECO:0007669"/>
    <property type="project" value="TreeGrafter"/>
</dbReference>
<dbReference type="GO" id="GO:0006406">
    <property type="term" value="P:mRNA export from nucleus"/>
    <property type="evidence" value="ECO:0007669"/>
    <property type="project" value="TreeGrafter"/>
</dbReference>
<dbReference type="GO" id="GO:0031080">
    <property type="term" value="C:nuclear pore outer ring"/>
    <property type="evidence" value="ECO:0007669"/>
    <property type="project" value="TreeGrafter"/>
</dbReference>
<proteinExistence type="inferred from homology"/>
<gene>
    <name evidence="11" type="primary">LOC109722445</name>
</gene>
<accession>A0A6P5GBW2</accession>
<reference evidence="10" key="1">
    <citation type="journal article" date="2015" name="Nat. Genet.">
        <title>The pineapple genome and the evolution of CAM photosynthesis.</title>
        <authorList>
            <person name="Ming R."/>
            <person name="VanBuren R."/>
            <person name="Wai C.M."/>
            <person name="Tang H."/>
            <person name="Schatz M.C."/>
            <person name="Bowers J.E."/>
            <person name="Lyons E."/>
            <person name="Wang M.L."/>
            <person name="Chen J."/>
            <person name="Biggers E."/>
            <person name="Zhang J."/>
            <person name="Huang L."/>
            <person name="Zhang L."/>
            <person name="Miao W."/>
            <person name="Zhang J."/>
            <person name="Ye Z."/>
            <person name="Miao C."/>
            <person name="Lin Z."/>
            <person name="Wang H."/>
            <person name="Zhou H."/>
            <person name="Yim W.C."/>
            <person name="Priest H.D."/>
            <person name="Zheng C."/>
            <person name="Woodhouse M."/>
            <person name="Edger P.P."/>
            <person name="Guyot R."/>
            <person name="Guo H.B."/>
            <person name="Guo H."/>
            <person name="Zheng G."/>
            <person name="Singh R."/>
            <person name="Sharma A."/>
            <person name="Min X."/>
            <person name="Zheng Y."/>
            <person name="Lee H."/>
            <person name="Gurtowski J."/>
            <person name="Sedlazeck F.J."/>
            <person name="Harkess A."/>
            <person name="McKain M.R."/>
            <person name="Liao Z."/>
            <person name="Fang J."/>
            <person name="Liu J."/>
            <person name="Zhang X."/>
            <person name="Zhang Q."/>
            <person name="Hu W."/>
            <person name="Qin Y."/>
            <person name="Wang K."/>
            <person name="Chen L.Y."/>
            <person name="Shirley N."/>
            <person name="Lin Y.R."/>
            <person name="Liu L.Y."/>
            <person name="Hernandez A.G."/>
            <person name="Wright C.L."/>
            <person name="Bulone V."/>
            <person name="Tuskan G.A."/>
            <person name="Heath K."/>
            <person name="Zee F."/>
            <person name="Moore P.H."/>
            <person name="Sunkar R."/>
            <person name="Leebens-Mack J.H."/>
            <person name="Mockler T."/>
            <person name="Bennetzen J.L."/>
            <person name="Freeling M."/>
            <person name="Sankoff D."/>
            <person name="Paterson A.H."/>
            <person name="Zhu X."/>
            <person name="Yang X."/>
            <person name="Smith J.A."/>
            <person name="Cushman J.C."/>
            <person name="Paull R.E."/>
            <person name="Yu Q."/>
        </authorList>
    </citation>
    <scope>NUCLEOTIDE SEQUENCE [LARGE SCALE GENOMIC DNA]</scope>
    <source>
        <strain evidence="10">cv. F153</strain>
    </source>
</reference>
<sequence length="722" mass="81083">MPGRPSDSGDSLVPFSPEAVGPVTHRVHHGLRSPLFRVYVSWSRGNNLQVACIRPPPPDSETLDGTGAEGPEEEIGGKVVEVKLGNGEGEVSEAERRRIAYGSVAPFALLQSQKNLFAASSRMPNSSIRTEWWHHVLEYSNSISNLLGERKPLPSAVIEDPKMILQPGEEPKSLKAAWQLMEIFYVDKQVSSWLPECLVDWLADYDSLLTRTESTIHTKISSLQKKLDTLKVFEDDPDYWEGLSAALAVGWLDTVVKLLRLHGSYQLDQLDSREIENGLVEAVAVLVSTMPRMRPDLPPGRLGQCCKTKQEYIKAWEKWRGHVSKLESSAFWVQCSHPETRDGLRNLLQIMLGNIKNLTVATCHWMELFISHFLYIRPFTVGLEGMQNLAQKCMQLKPSSNYNGLIRLLTGIFGENPEVVLAECSKSFGSWMVVHAMELLTASSDNFGILLHEERYNLGGISIEELHRLGYAQVLSSHPLTWQIAPTYLASCPKQGLGLLEILLYRQPVQNYQLVLKTLEICRLYELENISSSIMKIAGMCHWKHGRKGSGVYWFQQAGDKVSLDRIAQQLFESIGKSVSDDSFKQWEGLIELLGSDVGTAGGLEFLHKYRDFKRSLHLALEGRAVDAARQSMQSLIQLMRNPSTPQRFWLPLLHDSVTLLNWKPQPLLNVAETNLLLNKLQELSMAKLRPDYCDTNLPPQALSSVRLALAANLGRAILEEC</sequence>
<keyword evidence="4 9" id="KW-0509">mRNA transport</keyword>
<dbReference type="AlphaFoldDB" id="A0A6P5GBW2"/>
<evidence type="ECO:0000256" key="9">
    <source>
        <dbReference type="RuleBase" id="RU365073"/>
    </source>
</evidence>
<organism evidence="10 11">
    <name type="scientific">Ananas comosus</name>
    <name type="common">Pineapple</name>
    <name type="synonym">Ananas ananas</name>
    <dbReference type="NCBI Taxonomy" id="4615"/>
    <lineage>
        <taxon>Eukaryota</taxon>
        <taxon>Viridiplantae</taxon>
        <taxon>Streptophyta</taxon>
        <taxon>Embryophyta</taxon>
        <taxon>Tracheophyta</taxon>
        <taxon>Spermatophyta</taxon>
        <taxon>Magnoliopsida</taxon>
        <taxon>Liliopsida</taxon>
        <taxon>Poales</taxon>
        <taxon>Bromeliaceae</taxon>
        <taxon>Bromelioideae</taxon>
        <taxon>Ananas</taxon>
    </lineage>
</organism>
<comment type="function">
    <text evidence="9">Functions as a component of the nuclear pore complex (NPC).</text>
</comment>
<dbReference type="OrthoDB" id="17644at2759"/>
<evidence type="ECO:0000256" key="4">
    <source>
        <dbReference type="ARBA" id="ARBA00022816"/>
    </source>
</evidence>
<dbReference type="GO" id="GO:0017056">
    <property type="term" value="F:structural constituent of nuclear pore"/>
    <property type="evidence" value="ECO:0007669"/>
    <property type="project" value="TreeGrafter"/>
</dbReference>
<keyword evidence="10" id="KW-1185">Reference proteome</keyword>
<keyword evidence="5 9" id="KW-0653">Protein transport</keyword>
<keyword evidence="3 9" id="KW-0813">Transport</keyword>
<comment type="similarity">
    <text evidence="2 9">Belongs to the nucleoporin Nup85 family.</text>
</comment>
<comment type="subcellular location">
    <subcellularLocation>
        <location evidence="1 9">Nucleus</location>
        <location evidence="1 9">Nuclear pore complex</location>
    </subcellularLocation>
</comment>
<name>A0A6P5GBW2_ANACO</name>
<dbReference type="GO" id="GO:0031965">
    <property type="term" value="C:nuclear membrane"/>
    <property type="evidence" value="ECO:0007669"/>
    <property type="project" value="UniProtKB-UniRule"/>
</dbReference>
<keyword evidence="6 9" id="KW-0811">Translocation</keyword>
<evidence type="ECO:0000313" key="10">
    <source>
        <dbReference type="Proteomes" id="UP000515123"/>
    </source>
</evidence>
<dbReference type="PANTHER" id="PTHR13373:SF21">
    <property type="entry name" value="NUCLEAR PORE COMPLEX PROTEIN NUP85"/>
    <property type="match status" value="1"/>
</dbReference>
<dbReference type="GO" id="GO:0006606">
    <property type="term" value="P:protein import into nucleus"/>
    <property type="evidence" value="ECO:0007669"/>
    <property type="project" value="TreeGrafter"/>
</dbReference>
<dbReference type="Proteomes" id="UP000515123">
    <property type="component" value="Linkage group 16"/>
</dbReference>
<evidence type="ECO:0000256" key="2">
    <source>
        <dbReference type="ARBA" id="ARBA00005573"/>
    </source>
</evidence>
<keyword evidence="7 9" id="KW-0906">Nuclear pore complex</keyword>